<dbReference type="EMBL" id="BPQG01000013">
    <property type="protein sequence ID" value="GJD43422.1"/>
    <property type="molecule type" value="Genomic_DNA"/>
</dbReference>
<reference evidence="1 2" key="1">
    <citation type="journal article" date="2021" name="Front. Microbiol.">
        <title>Comprehensive Comparative Genomics and Phenotyping of Methylobacterium Species.</title>
        <authorList>
            <person name="Alessa O."/>
            <person name="Ogura Y."/>
            <person name="Fujitani Y."/>
            <person name="Takami H."/>
            <person name="Hayashi T."/>
            <person name="Sahin N."/>
            <person name="Tani A."/>
        </authorList>
    </citation>
    <scope>NUCLEOTIDE SEQUENCE [LARGE SCALE GENOMIC DNA]</scope>
    <source>
        <strain evidence="1 2">DSM 23679</strain>
    </source>
</reference>
<gene>
    <name evidence="1" type="ORF">AFCDBAGC_1274</name>
</gene>
<evidence type="ECO:0000313" key="1">
    <source>
        <dbReference type="EMBL" id="GJD43422.1"/>
    </source>
</evidence>
<dbReference type="Proteomes" id="UP001055117">
    <property type="component" value="Unassembled WGS sequence"/>
</dbReference>
<name>A0ABQ4QDY2_9HYPH</name>
<accession>A0ABQ4QDY2</accession>
<evidence type="ECO:0000313" key="2">
    <source>
        <dbReference type="Proteomes" id="UP001055117"/>
    </source>
</evidence>
<sequence length="65" mass="6602">MPDSVSVPAPDLVTLPVPETVPAKVIASERVNASVPLSTTLPTIEPVVPPAPICSVPAEIVVPPV</sequence>
<protein>
    <submittedName>
        <fullName evidence="1">Uncharacterized protein</fullName>
    </submittedName>
</protein>
<proteinExistence type="predicted"/>
<comment type="caution">
    <text evidence="1">The sequence shown here is derived from an EMBL/GenBank/DDBJ whole genome shotgun (WGS) entry which is preliminary data.</text>
</comment>
<keyword evidence="2" id="KW-1185">Reference proteome</keyword>
<organism evidence="1 2">
    <name type="scientific">Methylobacterium cerastii</name>
    <dbReference type="NCBI Taxonomy" id="932741"/>
    <lineage>
        <taxon>Bacteria</taxon>
        <taxon>Pseudomonadati</taxon>
        <taxon>Pseudomonadota</taxon>
        <taxon>Alphaproteobacteria</taxon>
        <taxon>Hyphomicrobiales</taxon>
        <taxon>Methylobacteriaceae</taxon>
        <taxon>Methylobacterium</taxon>
    </lineage>
</organism>